<feature type="non-terminal residue" evidence="1">
    <location>
        <position position="166"/>
    </location>
</feature>
<gene>
    <name evidence="1" type="ORF">LCGC14_2814070</name>
</gene>
<protein>
    <submittedName>
        <fullName evidence="1">Uncharacterized protein</fullName>
    </submittedName>
</protein>
<evidence type="ECO:0000313" key="1">
    <source>
        <dbReference type="EMBL" id="KKK81375.1"/>
    </source>
</evidence>
<organism evidence="1">
    <name type="scientific">marine sediment metagenome</name>
    <dbReference type="NCBI Taxonomy" id="412755"/>
    <lineage>
        <taxon>unclassified sequences</taxon>
        <taxon>metagenomes</taxon>
        <taxon>ecological metagenomes</taxon>
    </lineage>
</organism>
<dbReference type="AlphaFoldDB" id="A0A0F8Z5X1"/>
<accession>A0A0F8Z5X1</accession>
<dbReference type="EMBL" id="LAZR01053154">
    <property type="protein sequence ID" value="KKK81375.1"/>
    <property type="molecule type" value="Genomic_DNA"/>
</dbReference>
<proteinExistence type="predicted"/>
<comment type="caution">
    <text evidence="1">The sequence shown here is derived from an EMBL/GenBank/DDBJ whole genome shotgun (WGS) entry which is preliminary data.</text>
</comment>
<name>A0A0F8Z5X1_9ZZZZ</name>
<sequence length="166" mass="18672">MSKVIEILLADGTEFKGELADCLRRLVDQVSPLATIETRNQFVGLLFEVFQQADWTPPGEDTSAMMRHEFLADFREGEHLFDVTFKFNESQVDGRSPRERGIIARADSAHFVAGRLANCLCMVDVVMVLGLTGETTRKSGVEYDEETLVLHPKTIGIMKQYLIGFE</sequence>
<reference evidence="1" key="1">
    <citation type="journal article" date="2015" name="Nature">
        <title>Complex archaea that bridge the gap between prokaryotes and eukaryotes.</title>
        <authorList>
            <person name="Spang A."/>
            <person name="Saw J.H."/>
            <person name="Jorgensen S.L."/>
            <person name="Zaremba-Niedzwiedzka K."/>
            <person name="Martijn J."/>
            <person name="Lind A.E."/>
            <person name="van Eijk R."/>
            <person name="Schleper C."/>
            <person name="Guy L."/>
            <person name="Ettema T.J."/>
        </authorList>
    </citation>
    <scope>NUCLEOTIDE SEQUENCE</scope>
</reference>